<gene>
    <name evidence="2" type="ORF">D6T64_21790</name>
</gene>
<evidence type="ECO:0000313" key="3">
    <source>
        <dbReference type="Proteomes" id="UP000272015"/>
    </source>
</evidence>
<reference evidence="2 3" key="1">
    <citation type="submission" date="2018-09" db="EMBL/GenBank/DDBJ databases">
        <title>Novel species of Cryobacterium.</title>
        <authorList>
            <person name="Liu Q."/>
            <person name="Xin Y.-H."/>
        </authorList>
    </citation>
    <scope>NUCLEOTIDE SEQUENCE [LARGE SCALE GENOMIC DNA]</scope>
    <source>
        <strain evidence="2 3">Hh39</strain>
    </source>
</reference>
<dbReference type="Proteomes" id="UP000272015">
    <property type="component" value="Unassembled WGS sequence"/>
</dbReference>
<protein>
    <recommendedName>
        <fullName evidence="4">DUF2127 domain-containing protein</fullName>
    </recommendedName>
</protein>
<feature type="transmembrane region" description="Helical" evidence="1">
    <location>
        <begin position="84"/>
        <end position="103"/>
    </location>
</feature>
<dbReference type="OrthoDB" id="2048336at2"/>
<evidence type="ECO:0000313" key="2">
    <source>
        <dbReference type="EMBL" id="RJT84778.1"/>
    </source>
</evidence>
<name>A0A3A5M7U2_9MICO</name>
<comment type="caution">
    <text evidence="2">The sequence shown here is derived from an EMBL/GenBank/DDBJ whole genome shotgun (WGS) entry which is preliminary data.</text>
</comment>
<accession>A0A3A5M7U2</accession>
<feature type="transmembrane region" description="Helical" evidence="1">
    <location>
        <begin position="7"/>
        <end position="35"/>
    </location>
</feature>
<proteinExistence type="predicted"/>
<evidence type="ECO:0008006" key="4">
    <source>
        <dbReference type="Google" id="ProtNLM"/>
    </source>
</evidence>
<dbReference type="EMBL" id="QZVS01000097">
    <property type="protein sequence ID" value="RJT84778.1"/>
    <property type="molecule type" value="Genomic_DNA"/>
</dbReference>
<feature type="transmembrane region" description="Helical" evidence="1">
    <location>
        <begin position="55"/>
        <end position="77"/>
    </location>
</feature>
<organism evidence="2 3">
    <name type="scientific">Cryobacterium melibiosiphilum</name>
    <dbReference type="NCBI Taxonomy" id="995039"/>
    <lineage>
        <taxon>Bacteria</taxon>
        <taxon>Bacillati</taxon>
        <taxon>Actinomycetota</taxon>
        <taxon>Actinomycetes</taxon>
        <taxon>Micrococcales</taxon>
        <taxon>Microbacteriaceae</taxon>
        <taxon>Cryobacterium</taxon>
    </lineage>
</organism>
<dbReference type="AlphaFoldDB" id="A0A3A5M7U2"/>
<evidence type="ECO:0000256" key="1">
    <source>
        <dbReference type="SAM" id="Phobius"/>
    </source>
</evidence>
<keyword evidence="1" id="KW-0812">Transmembrane</keyword>
<keyword evidence="1" id="KW-1133">Transmembrane helix</keyword>
<sequence>MKKSYKAAAILLIVQGGLMEFGVFIAVIPLVILGVQQHQISDHFSFIVPYLQQNLYLMMVMSGVFGAVRLIGAIGLLRNRLWGLALSVINCVVTMALMIFLLPAGILDGLFSCTALILMLTAYFGNRTIVAEPASQAERASDLAR</sequence>
<keyword evidence="1" id="KW-0472">Membrane</keyword>
<dbReference type="RefSeq" id="WP_119976772.1">
    <property type="nucleotide sequence ID" value="NZ_JBHSQA010000002.1"/>
</dbReference>
<keyword evidence="3" id="KW-1185">Reference proteome</keyword>